<accession>A0A844CRM6</accession>
<dbReference type="PROSITE" id="PS50943">
    <property type="entry name" value="HTH_CROC1"/>
    <property type="match status" value="1"/>
</dbReference>
<dbReference type="SUPFAM" id="SSF47413">
    <property type="entry name" value="lambda repressor-like DNA-binding domains"/>
    <property type="match status" value="1"/>
</dbReference>
<protein>
    <recommendedName>
        <fullName evidence="4">HTH cro/C1-type domain-containing protein</fullName>
    </recommendedName>
</protein>
<dbReference type="Pfam" id="PF01381">
    <property type="entry name" value="HTH_3"/>
    <property type="match status" value="1"/>
</dbReference>
<evidence type="ECO:0000313" key="6">
    <source>
        <dbReference type="Proteomes" id="UP000439986"/>
    </source>
</evidence>
<evidence type="ECO:0000256" key="1">
    <source>
        <dbReference type="ARBA" id="ARBA00023015"/>
    </source>
</evidence>
<name>A0A844CRM6_9BURK</name>
<dbReference type="PANTHER" id="PTHR40661">
    <property type="match status" value="1"/>
</dbReference>
<dbReference type="SUPFAM" id="SSF51306">
    <property type="entry name" value="LexA/Signal peptidase"/>
    <property type="match status" value="1"/>
</dbReference>
<reference evidence="5 6" key="1">
    <citation type="submission" date="2019-11" db="EMBL/GenBank/DDBJ databases">
        <title>Novel species isolated from a subtropical stream in China.</title>
        <authorList>
            <person name="Lu H."/>
        </authorList>
    </citation>
    <scope>NUCLEOTIDE SEQUENCE [LARGE SCALE GENOMIC DNA]</scope>
    <source>
        <strain evidence="5 6">FT26W</strain>
    </source>
</reference>
<dbReference type="Gene3D" id="2.10.109.10">
    <property type="entry name" value="Umud Fragment, subunit A"/>
    <property type="match status" value="1"/>
</dbReference>
<dbReference type="InterPro" id="IPR015927">
    <property type="entry name" value="Peptidase_S24_S26A/B/C"/>
</dbReference>
<dbReference type="GO" id="GO:0003677">
    <property type="term" value="F:DNA binding"/>
    <property type="evidence" value="ECO:0007669"/>
    <property type="project" value="UniProtKB-KW"/>
</dbReference>
<dbReference type="InterPro" id="IPR010982">
    <property type="entry name" value="Lambda_DNA-bd_dom_sf"/>
</dbReference>
<feature type="domain" description="HTH cro/C1-type" evidence="4">
    <location>
        <begin position="36"/>
        <end position="80"/>
    </location>
</feature>
<dbReference type="PANTHER" id="PTHR40661:SF1">
    <property type="entry name" value="HTH CRO_C1-TYPE DOMAIN-CONTAINING PROTEIN"/>
    <property type="match status" value="1"/>
</dbReference>
<keyword evidence="2" id="KW-0238">DNA-binding</keyword>
<dbReference type="CDD" id="cd06529">
    <property type="entry name" value="S24_LexA-like"/>
    <property type="match status" value="1"/>
</dbReference>
<dbReference type="CDD" id="cd00093">
    <property type="entry name" value="HTH_XRE"/>
    <property type="match status" value="1"/>
</dbReference>
<dbReference type="EMBL" id="WKJL01000001">
    <property type="protein sequence ID" value="MRW82933.1"/>
    <property type="molecule type" value="Genomic_DNA"/>
</dbReference>
<dbReference type="InterPro" id="IPR001387">
    <property type="entry name" value="Cro/C1-type_HTH"/>
</dbReference>
<proteinExistence type="predicted"/>
<dbReference type="InterPro" id="IPR036286">
    <property type="entry name" value="LexA/Signal_pep-like_sf"/>
</dbReference>
<dbReference type="AlphaFoldDB" id="A0A844CRM6"/>
<keyword evidence="3" id="KW-0804">Transcription</keyword>
<evidence type="ECO:0000259" key="4">
    <source>
        <dbReference type="PROSITE" id="PS50943"/>
    </source>
</evidence>
<dbReference type="Gene3D" id="1.10.260.40">
    <property type="entry name" value="lambda repressor-like DNA-binding domains"/>
    <property type="match status" value="1"/>
</dbReference>
<dbReference type="RefSeq" id="WP_154355968.1">
    <property type="nucleotide sequence ID" value="NZ_WKJL01000001.1"/>
</dbReference>
<dbReference type="SMART" id="SM00530">
    <property type="entry name" value="HTH_XRE"/>
    <property type="match status" value="1"/>
</dbReference>
<gene>
    <name evidence="5" type="ORF">GJ698_02360</name>
</gene>
<keyword evidence="1" id="KW-0805">Transcription regulation</keyword>
<dbReference type="Proteomes" id="UP000439986">
    <property type="component" value="Unassembled WGS sequence"/>
</dbReference>
<sequence length="245" mass="26784">MPAQPLSPEQLAEAANLKDLFKEWQRSRKESGLPSSQEAAADLLGFGQSALAQYLNGRIPLNVDAGAKFAVLLGVGLSDFSPSLSDQALRVAGAVAITDDDDHAPPSVAIQMVTIEVQAGIDRFVAEPIDDGGSKHHVPRQWLEENDLYPNALVAVKVKGDSMQPLMYEGDIAVVNTADKVRKNGGVFAMNYEGQAVIKRLLYERRDWFLASDNPEFKPVPCRGSDCIVIGRVVHFTPKNFRDRL</sequence>
<dbReference type="InterPro" id="IPR039418">
    <property type="entry name" value="LexA-like"/>
</dbReference>
<dbReference type="Pfam" id="PF00717">
    <property type="entry name" value="Peptidase_S24"/>
    <property type="match status" value="1"/>
</dbReference>
<evidence type="ECO:0000256" key="3">
    <source>
        <dbReference type="ARBA" id="ARBA00023163"/>
    </source>
</evidence>
<evidence type="ECO:0000313" key="5">
    <source>
        <dbReference type="EMBL" id="MRW82933.1"/>
    </source>
</evidence>
<organism evidence="5 6">
    <name type="scientific">Duganella aquatilis</name>
    <dbReference type="NCBI Taxonomy" id="2666082"/>
    <lineage>
        <taxon>Bacteria</taxon>
        <taxon>Pseudomonadati</taxon>
        <taxon>Pseudomonadota</taxon>
        <taxon>Betaproteobacteria</taxon>
        <taxon>Burkholderiales</taxon>
        <taxon>Oxalobacteraceae</taxon>
        <taxon>Telluria group</taxon>
        <taxon>Duganella</taxon>
    </lineage>
</organism>
<evidence type="ECO:0000256" key="2">
    <source>
        <dbReference type="ARBA" id="ARBA00023125"/>
    </source>
</evidence>
<comment type="caution">
    <text evidence="5">The sequence shown here is derived from an EMBL/GenBank/DDBJ whole genome shotgun (WGS) entry which is preliminary data.</text>
</comment>
<keyword evidence="6" id="KW-1185">Reference proteome</keyword>